<dbReference type="SUPFAM" id="SSF48498">
    <property type="entry name" value="Tetracyclin repressor-like, C-terminal domain"/>
    <property type="match status" value="1"/>
</dbReference>
<evidence type="ECO:0000256" key="1">
    <source>
        <dbReference type="ARBA" id="ARBA00023015"/>
    </source>
</evidence>
<sequence>MAIDTKTTLLDIAEKAARTRGFDGFSYADLSEAAGIRKASIHYHFQTKAALSAALLERYHKELEDCCAEIERRNVKASGRLLDLISLYRDALDDGNMVCLCVSLISSRESLSDEVNHQIVEFRRMMARWILSMFELAREDGSILDVKTPKAEARATLAILEGAHLAARAETDISVFDSAVELLTSRCTG</sequence>
<keyword evidence="1" id="KW-0805">Transcription regulation</keyword>
<dbReference type="PANTHER" id="PTHR47506">
    <property type="entry name" value="TRANSCRIPTIONAL REGULATORY PROTEIN"/>
    <property type="match status" value="1"/>
</dbReference>
<keyword evidence="3" id="KW-0804">Transcription</keyword>
<evidence type="ECO:0000256" key="3">
    <source>
        <dbReference type="ARBA" id="ARBA00023163"/>
    </source>
</evidence>
<dbReference type="InterPro" id="IPR009057">
    <property type="entry name" value="Homeodomain-like_sf"/>
</dbReference>
<keyword evidence="7" id="KW-1185">Reference proteome</keyword>
<dbReference type="Pfam" id="PF00440">
    <property type="entry name" value="TetR_N"/>
    <property type="match status" value="1"/>
</dbReference>
<dbReference type="SUPFAM" id="SSF46689">
    <property type="entry name" value="Homeodomain-like"/>
    <property type="match status" value="1"/>
</dbReference>
<organism evidence="6 7">
    <name type="scientific">Cohaesibacter gelatinilyticus</name>
    <dbReference type="NCBI Taxonomy" id="372072"/>
    <lineage>
        <taxon>Bacteria</taxon>
        <taxon>Pseudomonadati</taxon>
        <taxon>Pseudomonadota</taxon>
        <taxon>Alphaproteobacteria</taxon>
        <taxon>Hyphomicrobiales</taxon>
        <taxon>Cohaesibacteraceae</taxon>
    </lineage>
</organism>
<feature type="DNA-binding region" description="H-T-H motif" evidence="4">
    <location>
        <begin position="26"/>
        <end position="45"/>
    </location>
</feature>
<dbReference type="Proteomes" id="UP000219439">
    <property type="component" value="Unassembled WGS sequence"/>
</dbReference>
<name>A0A285PC58_9HYPH</name>
<dbReference type="PANTHER" id="PTHR47506:SF1">
    <property type="entry name" value="HTH-TYPE TRANSCRIPTIONAL REGULATOR YJDC"/>
    <property type="match status" value="1"/>
</dbReference>
<dbReference type="InterPro" id="IPR001647">
    <property type="entry name" value="HTH_TetR"/>
</dbReference>
<protein>
    <submittedName>
        <fullName evidence="6">Transcriptional regulator, TetR family</fullName>
    </submittedName>
</protein>
<proteinExistence type="predicted"/>
<dbReference type="InterPro" id="IPR036271">
    <property type="entry name" value="Tet_transcr_reg_TetR-rel_C_sf"/>
</dbReference>
<dbReference type="PROSITE" id="PS50977">
    <property type="entry name" value="HTH_TETR_2"/>
    <property type="match status" value="1"/>
</dbReference>
<evidence type="ECO:0000313" key="6">
    <source>
        <dbReference type="EMBL" id="SNZ19299.1"/>
    </source>
</evidence>
<accession>A0A285PC58</accession>
<evidence type="ECO:0000256" key="4">
    <source>
        <dbReference type="PROSITE-ProRule" id="PRU00335"/>
    </source>
</evidence>
<feature type="domain" description="HTH tetR-type" evidence="5">
    <location>
        <begin position="3"/>
        <end position="63"/>
    </location>
</feature>
<evidence type="ECO:0000259" key="5">
    <source>
        <dbReference type="PROSITE" id="PS50977"/>
    </source>
</evidence>
<dbReference type="PRINTS" id="PR00455">
    <property type="entry name" value="HTHTETR"/>
</dbReference>
<gene>
    <name evidence="6" type="ORF">SAMN06265368_2381</name>
</gene>
<reference evidence="6 7" key="1">
    <citation type="submission" date="2017-09" db="EMBL/GenBank/DDBJ databases">
        <authorList>
            <person name="Ehlers B."/>
            <person name="Leendertz F.H."/>
        </authorList>
    </citation>
    <scope>NUCLEOTIDE SEQUENCE [LARGE SCALE GENOMIC DNA]</scope>
    <source>
        <strain evidence="6 7">DSM 18289</strain>
    </source>
</reference>
<evidence type="ECO:0000313" key="7">
    <source>
        <dbReference type="Proteomes" id="UP000219439"/>
    </source>
</evidence>
<dbReference type="RefSeq" id="WP_097153656.1">
    <property type="nucleotide sequence ID" value="NZ_OBEL01000002.1"/>
</dbReference>
<dbReference type="AlphaFoldDB" id="A0A285PC58"/>
<dbReference type="Gene3D" id="1.10.357.10">
    <property type="entry name" value="Tetracycline Repressor, domain 2"/>
    <property type="match status" value="1"/>
</dbReference>
<evidence type="ECO:0000256" key="2">
    <source>
        <dbReference type="ARBA" id="ARBA00023125"/>
    </source>
</evidence>
<dbReference type="EMBL" id="OBEL01000002">
    <property type="protein sequence ID" value="SNZ19299.1"/>
    <property type="molecule type" value="Genomic_DNA"/>
</dbReference>
<keyword evidence="2 4" id="KW-0238">DNA-binding</keyword>
<dbReference type="GO" id="GO:0003677">
    <property type="term" value="F:DNA binding"/>
    <property type="evidence" value="ECO:0007669"/>
    <property type="project" value="UniProtKB-UniRule"/>
</dbReference>
<dbReference type="OrthoDB" id="9787680at2"/>